<sequence length="92" mass="8952">MPGIGNGVGLAVGVGVIVGSGVGVAAGVGTGVGSTVGSGVTDTVADGEAVWPSSTLPFNAKAPIRIIIRATTNAPPIISFLSIYIPPKIRVN</sequence>
<gene>
    <name evidence="1" type="ORF">CUJ83_01310</name>
</gene>
<dbReference type="Proteomes" id="UP001320159">
    <property type="component" value="Unassembled WGS sequence"/>
</dbReference>
<organism evidence="1 2">
    <name type="scientific">Methanooceanicella nereidis</name>
    <dbReference type="NCBI Taxonomy" id="2052831"/>
    <lineage>
        <taxon>Archaea</taxon>
        <taxon>Methanobacteriati</taxon>
        <taxon>Methanobacteriota</taxon>
        <taxon>Stenosarchaea group</taxon>
        <taxon>Methanomicrobia</taxon>
        <taxon>Methanocellales</taxon>
        <taxon>Methanocellaceae</taxon>
        <taxon>Methanooceanicella</taxon>
    </lineage>
</organism>
<accession>A0AAP2RAA4</accession>
<keyword evidence="2" id="KW-1185">Reference proteome</keyword>
<evidence type="ECO:0000313" key="2">
    <source>
        <dbReference type="Proteomes" id="UP001320159"/>
    </source>
</evidence>
<proteinExistence type="predicted"/>
<dbReference type="EMBL" id="PGCK01000001">
    <property type="protein sequence ID" value="MCD1293633.1"/>
    <property type="molecule type" value="Genomic_DNA"/>
</dbReference>
<name>A0AAP2RAA4_9EURY</name>
<evidence type="ECO:0000313" key="1">
    <source>
        <dbReference type="EMBL" id="MCD1293633.1"/>
    </source>
</evidence>
<reference evidence="1 2" key="1">
    <citation type="submission" date="2017-11" db="EMBL/GenBank/DDBJ databases">
        <title>Isolation and Characterization of Family Methanocellaceae Species from Potential Methane Hydrate Area Offshore Southwestern Taiwan.</title>
        <authorList>
            <person name="Zhang W.-L."/>
            <person name="Chen W.-C."/>
            <person name="Lai M.-C."/>
            <person name="Chen S.-C."/>
        </authorList>
    </citation>
    <scope>NUCLEOTIDE SEQUENCE [LARGE SCALE GENOMIC DNA]</scope>
    <source>
        <strain evidence="1 2">CWC-04</strain>
    </source>
</reference>
<dbReference type="AlphaFoldDB" id="A0AAP2RAA4"/>
<comment type="caution">
    <text evidence="1">The sequence shown here is derived from an EMBL/GenBank/DDBJ whole genome shotgun (WGS) entry which is preliminary data.</text>
</comment>
<protein>
    <submittedName>
        <fullName evidence="1">Uncharacterized protein</fullName>
    </submittedName>
</protein>